<evidence type="ECO:0000256" key="2">
    <source>
        <dbReference type="ARBA" id="ARBA00007524"/>
    </source>
</evidence>
<dbReference type="Gene3D" id="1.20.1260.100">
    <property type="entry name" value="TspO/MBR protein"/>
    <property type="match status" value="1"/>
</dbReference>
<evidence type="ECO:0000256" key="1">
    <source>
        <dbReference type="ARBA" id="ARBA00004141"/>
    </source>
</evidence>
<keyword evidence="4 6" id="KW-1133">Transmembrane helix</keyword>
<dbReference type="AlphaFoldDB" id="A0A0A1GSI5"/>
<evidence type="ECO:0000256" key="3">
    <source>
        <dbReference type="ARBA" id="ARBA00022692"/>
    </source>
</evidence>
<protein>
    <submittedName>
        <fullName evidence="7">Tryptophan-rich sensory protein</fullName>
    </submittedName>
</protein>
<keyword evidence="5 6" id="KW-0472">Membrane</keyword>
<comment type="similarity">
    <text evidence="2">Belongs to the TspO/BZRP family.</text>
</comment>
<proteinExistence type="inferred from homology"/>
<feature type="transmembrane region" description="Helical" evidence="6">
    <location>
        <begin position="83"/>
        <end position="101"/>
    </location>
</feature>
<name>A0A0A1GSI5_9LACO</name>
<dbReference type="CDD" id="cd15904">
    <property type="entry name" value="TSPO_MBR"/>
    <property type="match status" value="1"/>
</dbReference>
<dbReference type="InterPro" id="IPR004307">
    <property type="entry name" value="TspO_MBR"/>
</dbReference>
<dbReference type="PANTHER" id="PTHR10057:SF0">
    <property type="entry name" value="TRANSLOCATOR PROTEIN"/>
    <property type="match status" value="1"/>
</dbReference>
<keyword evidence="3 6" id="KW-0812">Transmembrane</keyword>
<evidence type="ECO:0000313" key="7">
    <source>
        <dbReference type="EMBL" id="BAP85237.1"/>
    </source>
</evidence>
<dbReference type="EMBL" id="AP014680">
    <property type="protein sequence ID" value="BAP85237.1"/>
    <property type="molecule type" value="Genomic_DNA"/>
</dbReference>
<dbReference type="GO" id="GO:0016020">
    <property type="term" value="C:membrane"/>
    <property type="evidence" value="ECO:0007669"/>
    <property type="project" value="UniProtKB-SubCell"/>
</dbReference>
<gene>
    <name evidence="7" type="primary">tspO</name>
    <name evidence="7" type="ORF">LOOC260_106810</name>
</gene>
<feature type="transmembrane region" description="Helical" evidence="6">
    <location>
        <begin position="107"/>
        <end position="128"/>
    </location>
</feature>
<accession>A0A0A1GSI5</accession>
<dbReference type="PIRSF" id="PIRSF005859">
    <property type="entry name" value="PBR"/>
    <property type="match status" value="1"/>
</dbReference>
<dbReference type="FunFam" id="1.20.1260.100:FF:000001">
    <property type="entry name" value="translocator protein 2"/>
    <property type="match status" value="1"/>
</dbReference>
<evidence type="ECO:0000256" key="6">
    <source>
        <dbReference type="SAM" id="Phobius"/>
    </source>
</evidence>
<dbReference type="Pfam" id="PF03073">
    <property type="entry name" value="TspO_MBR"/>
    <property type="match status" value="1"/>
</dbReference>
<feature type="transmembrane region" description="Helical" evidence="6">
    <location>
        <begin position="9"/>
        <end position="31"/>
    </location>
</feature>
<evidence type="ECO:0000313" key="8">
    <source>
        <dbReference type="Proteomes" id="UP000031620"/>
    </source>
</evidence>
<dbReference type="KEGG" id="lho:LOOC260_106810"/>
<organism evidence="7 8">
    <name type="scientific">Paucilactobacillus hokkaidonensis JCM 18461</name>
    <dbReference type="NCBI Taxonomy" id="1291742"/>
    <lineage>
        <taxon>Bacteria</taxon>
        <taxon>Bacillati</taxon>
        <taxon>Bacillota</taxon>
        <taxon>Bacilli</taxon>
        <taxon>Lactobacillales</taxon>
        <taxon>Lactobacillaceae</taxon>
        <taxon>Paucilactobacillus</taxon>
    </lineage>
</organism>
<feature type="transmembrane region" description="Helical" evidence="6">
    <location>
        <begin position="51"/>
        <end position="71"/>
    </location>
</feature>
<dbReference type="Proteomes" id="UP000031620">
    <property type="component" value="Chromosome"/>
</dbReference>
<dbReference type="PANTHER" id="PTHR10057">
    <property type="entry name" value="PERIPHERAL-TYPE BENZODIAZEPINE RECEPTOR"/>
    <property type="match status" value="1"/>
</dbReference>
<dbReference type="RefSeq" id="WP_041093024.1">
    <property type="nucleotide sequence ID" value="NZ_AP014680.1"/>
</dbReference>
<evidence type="ECO:0000256" key="5">
    <source>
        <dbReference type="ARBA" id="ARBA00023136"/>
    </source>
</evidence>
<sequence>MNTQTIKKVLLLIISIVGINLIGGLSAVFAGDIASKYAQLTKPPLSPPPPTFGIVWPILYCLIGISLYFLITSRSTSIKKTALILFTVQLFVNFIWSIIFFAGNAFWFGFIVIIVLDILVGYLIIYAYQINKYAACLLVPYFIWILFATYLTLGTAILN</sequence>
<dbReference type="HOGENOM" id="CLU_091805_2_0_9"/>
<evidence type="ECO:0000256" key="4">
    <source>
        <dbReference type="ARBA" id="ARBA00022989"/>
    </source>
</evidence>
<feature type="transmembrane region" description="Helical" evidence="6">
    <location>
        <begin position="135"/>
        <end position="158"/>
    </location>
</feature>
<dbReference type="InterPro" id="IPR038330">
    <property type="entry name" value="TspO/MBR-related_sf"/>
</dbReference>
<reference evidence="7 8" key="1">
    <citation type="submission" date="2014-11" db="EMBL/GenBank/DDBJ databases">
        <title>Complete genome sequence and analysis of Lactobacillus hokkaidonensis LOOC260T.</title>
        <authorList>
            <person name="Tanizawa Y."/>
            <person name="Tohno M."/>
            <person name="Kaminuma E."/>
            <person name="Nakamura Y."/>
            <person name="Arita M."/>
        </authorList>
    </citation>
    <scope>NUCLEOTIDE SEQUENCE [LARGE SCALE GENOMIC DNA]</scope>
    <source>
        <strain evidence="7 8">LOOC260</strain>
    </source>
</reference>
<dbReference type="STRING" id="1291742.LOOC260_106810"/>
<dbReference type="GO" id="GO:0033013">
    <property type="term" value="P:tetrapyrrole metabolic process"/>
    <property type="evidence" value="ECO:0007669"/>
    <property type="project" value="UniProtKB-ARBA"/>
</dbReference>
<comment type="subcellular location">
    <subcellularLocation>
        <location evidence="1">Membrane</location>
        <topology evidence="1">Multi-pass membrane protein</topology>
    </subcellularLocation>
</comment>